<dbReference type="EC" id="3.1.11.5" evidence="15"/>
<dbReference type="GO" id="GO:0005524">
    <property type="term" value="F:ATP binding"/>
    <property type="evidence" value="ECO:0007669"/>
    <property type="project" value="UniProtKB-UniRule"/>
</dbReference>
<comment type="catalytic activity">
    <reaction evidence="13 15">
        <text>Couples ATP hydrolysis with the unwinding of duplex DNA by translocating in the 3'-5' direction.</text>
        <dbReference type="EC" id="5.6.2.4"/>
    </reaction>
</comment>
<comment type="caution">
    <text evidence="19">The sequence shown here is derived from an EMBL/GenBank/DDBJ whole genome shotgun (WGS) entry which is preliminary data.</text>
</comment>
<dbReference type="Pfam" id="PF13361">
    <property type="entry name" value="UvrD_C"/>
    <property type="match status" value="1"/>
</dbReference>
<name>A0A917ZDS5_9GAMM</name>
<dbReference type="GO" id="GO:0000287">
    <property type="term" value="F:magnesium ion binding"/>
    <property type="evidence" value="ECO:0007669"/>
    <property type="project" value="UniProtKB-UniRule"/>
</dbReference>
<evidence type="ECO:0000256" key="11">
    <source>
        <dbReference type="ARBA" id="ARBA00023204"/>
    </source>
</evidence>
<organism evidence="19 20">
    <name type="scientific">Marinobacterium nitratireducens</name>
    <dbReference type="NCBI Taxonomy" id="518897"/>
    <lineage>
        <taxon>Bacteria</taxon>
        <taxon>Pseudomonadati</taxon>
        <taxon>Pseudomonadota</taxon>
        <taxon>Gammaproteobacteria</taxon>
        <taxon>Oceanospirillales</taxon>
        <taxon>Oceanospirillaceae</taxon>
        <taxon>Marinobacterium</taxon>
    </lineage>
</organism>
<dbReference type="GO" id="GO:0009338">
    <property type="term" value="C:exodeoxyribonuclease V complex"/>
    <property type="evidence" value="ECO:0007669"/>
    <property type="project" value="TreeGrafter"/>
</dbReference>
<feature type="binding site" evidence="15">
    <location>
        <position position="1059"/>
    </location>
    <ligand>
        <name>Mg(2+)</name>
        <dbReference type="ChEBI" id="CHEBI:18420"/>
    </ligand>
</feature>
<dbReference type="PANTHER" id="PTHR11070">
    <property type="entry name" value="UVRD / RECB / PCRA DNA HELICASE FAMILY MEMBER"/>
    <property type="match status" value="1"/>
</dbReference>
<keyword evidence="20" id="KW-1185">Reference proteome</keyword>
<dbReference type="EMBL" id="BMLT01000004">
    <property type="protein sequence ID" value="GGO81201.1"/>
    <property type="molecule type" value="Genomic_DNA"/>
</dbReference>
<feature type="binding site" evidence="16">
    <location>
        <begin position="22"/>
        <end position="29"/>
    </location>
    <ligand>
        <name>ATP</name>
        <dbReference type="ChEBI" id="CHEBI:30616"/>
    </ligand>
</feature>
<comment type="domain">
    <text evidence="15">The C-terminal domain has nuclease activity and interacts with RecD. It interacts with RecA, facilitating its loading onto ssDNA.</text>
</comment>
<dbReference type="Pfam" id="PF12705">
    <property type="entry name" value="PDDEXK_1"/>
    <property type="match status" value="1"/>
</dbReference>
<feature type="binding site" evidence="15">
    <location>
        <position position="946"/>
    </location>
    <ligand>
        <name>Mg(2+)</name>
        <dbReference type="ChEBI" id="CHEBI:18420"/>
    </ligand>
</feature>
<dbReference type="InterPro" id="IPR014016">
    <property type="entry name" value="UvrD-like_ATP-bd"/>
</dbReference>
<keyword evidence="11 15" id="KW-0234">DNA repair</keyword>
<protein>
    <recommendedName>
        <fullName evidence="15">RecBCD enzyme subunit RecB</fullName>
        <ecNumber evidence="15">3.1.11.5</ecNumber>
        <ecNumber evidence="15">5.6.2.4</ecNumber>
    </recommendedName>
    <alternativeName>
        <fullName evidence="15">DNA 3'-5' helicase subunit RecB</fullName>
    </alternativeName>
    <alternativeName>
        <fullName evidence="15">Exonuclease V subunit RecB</fullName>
        <shortName evidence="15">ExoV subunit RecB</shortName>
    </alternativeName>
    <alternativeName>
        <fullName evidence="15">Helicase/nuclease RecBCD subunit RecB</fullName>
    </alternativeName>
</protein>
<evidence type="ECO:0000256" key="1">
    <source>
        <dbReference type="ARBA" id="ARBA00022722"/>
    </source>
</evidence>
<comment type="catalytic activity">
    <reaction evidence="14 15">
        <text>ATP + H2O = ADP + phosphate + H(+)</text>
        <dbReference type="Rhea" id="RHEA:13065"/>
        <dbReference type="ChEBI" id="CHEBI:15377"/>
        <dbReference type="ChEBI" id="CHEBI:15378"/>
        <dbReference type="ChEBI" id="CHEBI:30616"/>
        <dbReference type="ChEBI" id="CHEBI:43474"/>
        <dbReference type="ChEBI" id="CHEBI:456216"/>
        <dbReference type="EC" id="5.6.2.4"/>
    </reaction>
</comment>
<dbReference type="GO" id="GO:0000724">
    <property type="term" value="P:double-strand break repair via homologous recombination"/>
    <property type="evidence" value="ECO:0007669"/>
    <property type="project" value="UniProtKB-UniRule"/>
</dbReference>
<dbReference type="Proteomes" id="UP000599578">
    <property type="component" value="Unassembled WGS sequence"/>
</dbReference>
<proteinExistence type="inferred from homology"/>
<comment type="function">
    <text evidence="15">A helicase/nuclease that prepares dsDNA breaks (DSB) for recombinational DNA repair. Binds to DSBs and unwinds DNA via a highly rapid and processive ATP-dependent bidirectional helicase activity. Unwinds dsDNA until it encounters a Chi (crossover hotspot instigator) sequence from the 3' direction. Cuts ssDNA a few nucleotides 3' to the Chi site. The properties and activities of the enzyme are changed at Chi. The Chi-altered holoenzyme produces a long 3'-ssDNA overhang and facilitates RecA-binding to the ssDNA for homologous DNA recombination and repair. Holoenzyme degrades any linearized DNA that is unable to undergo homologous recombination. In the holoenzyme this subunit contributes ATPase, 3'-5' helicase, exonuclease activity and loads RecA onto ssDNA.</text>
</comment>
<keyword evidence="1 15" id="KW-0540">Nuclease</keyword>
<comment type="similarity">
    <text evidence="15">Belongs to the helicase family. UvrD subfamily.</text>
</comment>
<evidence type="ECO:0000313" key="20">
    <source>
        <dbReference type="Proteomes" id="UP000599578"/>
    </source>
</evidence>
<keyword evidence="4 15" id="KW-0227">DNA damage</keyword>
<reference evidence="19 20" key="1">
    <citation type="journal article" date="2014" name="Int. J. Syst. Evol. Microbiol.">
        <title>Complete genome sequence of Corynebacterium casei LMG S-19264T (=DSM 44701T), isolated from a smear-ripened cheese.</title>
        <authorList>
            <consortium name="US DOE Joint Genome Institute (JGI-PGF)"/>
            <person name="Walter F."/>
            <person name="Albersmeier A."/>
            <person name="Kalinowski J."/>
            <person name="Ruckert C."/>
        </authorList>
    </citation>
    <scope>NUCLEOTIDE SEQUENCE [LARGE SCALE GENOMIC DNA]</scope>
    <source>
        <strain evidence="19 20">CGMCC 1.7286</strain>
    </source>
</reference>
<keyword evidence="12 15" id="KW-0413">Isomerase</keyword>
<feature type="region of interest" description="DNA-binding and helicase activity, interacts with RecC" evidence="15">
    <location>
        <begin position="1"/>
        <end position="838"/>
    </location>
</feature>
<evidence type="ECO:0000256" key="4">
    <source>
        <dbReference type="ARBA" id="ARBA00022763"/>
    </source>
</evidence>
<dbReference type="HAMAP" id="MF_01485">
    <property type="entry name" value="RecB"/>
    <property type="match status" value="1"/>
</dbReference>
<dbReference type="NCBIfam" id="TIGR00609">
    <property type="entry name" value="recB"/>
    <property type="match status" value="1"/>
</dbReference>
<dbReference type="InterPro" id="IPR027417">
    <property type="entry name" value="P-loop_NTPase"/>
</dbReference>
<evidence type="ECO:0000256" key="10">
    <source>
        <dbReference type="ARBA" id="ARBA00023125"/>
    </source>
</evidence>
<dbReference type="CDD" id="cd22352">
    <property type="entry name" value="RecB_C-like"/>
    <property type="match status" value="1"/>
</dbReference>
<keyword evidence="2 15" id="KW-0479">Metal-binding</keyword>
<dbReference type="RefSeq" id="WP_188860413.1">
    <property type="nucleotide sequence ID" value="NZ_BMLT01000004.1"/>
</dbReference>
<dbReference type="GO" id="GO:0003677">
    <property type="term" value="F:DNA binding"/>
    <property type="evidence" value="ECO:0007669"/>
    <property type="project" value="UniProtKB-UniRule"/>
</dbReference>
<gene>
    <name evidence="15 19" type="primary">recB</name>
    <name evidence="19" type="ORF">GCM10011348_19710</name>
</gene>
<accession>A0A917ZDS5</accession>
<feature type="region of interest" description="Nuclease activity, interacts with RecD and RecA" evidence="15">
    <location>
        <begin position="889"/>
        <end position="1173"/>
    </location>
</feature>
<keyword evidence="3 15" id="KW-0547">Nucleotide-binding</keyword>
<keyword evidence="6 15" id="KW-0347">Helicase</keyword>
<evidence type="ECO:0000256" key="13">
    <source>
        <dbReference type="ARBA" id="ARBA00034617"/>
    </source>
</evidence>
<evidence type="ECO:0000256" key="14">
    <source>
        <dbReference type="ARBA" id="ARBA00048988"/>
    </source>
</evidence>
<comment type="miscellaneous">
    <text evidence="15">In the RecBCD complex, RecB has a slow 3'-5' helicase, an exonuclease activity and loads RecA onto ssDNA, RecD has a fast 5'-3' helicase activity, while RecC stimulates the ATPase and processivity of the RecB helicase and contributes to recognition of the Chi site.</text>
</comment>
<evidence type="ECO:0000256" key="8">
    <source>
        <dbReference type="ARBA" id="ARBA00022840"/>
    </source>
</evidence>
<comment type="catalytic activity">
    <reaction evidence="15">
        <text>Exonucleolytic cleavage (in the presence of ATP) in either 5'- to 3'- or 3'- to 5'-direction to yield 5'-phosphooligonucleotides.</text>
        <dbReference type="EC" id="3.1.11.5"/>
    </reaction>
</comment>
<evidence type="ECO:0000259" key="17">
    <source>
        <dbReference type="PROSITE" id="PS51198"/>
    </source>
</evidence>
<dbReference type="Pfam" id="PF00580">
    <property type="entry name" value="UvrD-helicase"/>
    <property type="match status" value="1"/>
</dbReference>
<dbReference type="Gene3D" id="1.10.3170.10">
    <property type="entry name" value="Recbcd, chain B, domain 2"/>
    <property type="match status" value="1"/>
</dbReference>
<dbReference type="InterPro" id="IPR038726">
    <property type="entry name" value="PDDEXK_AddAB-type"/>
</dbReference>
<dbReference type="InterPro" id="IPR004586">
    <property type="entry name" value="RecB"/>
</dbReference>
<evidence type="ECO:0000256" key="9">
    <source>
        <dbReference type="ARBA" id="ARBA00022842"/>
    </source>
</evidence>
<evidence type="ECO:0000256" key="16">
    <source>
        <dbReference type="PROSITE-ProRule" id="PRU00560"/>
    </source>
</evidence>
<evidence type="ECO:0000256" key="7">
    <source>
        <dbReference type="ARBA" id="ARBA00022839"/>
    </source>
</evidence>
<feature type="domain" description="UvrD-like helicase C-terminal" evidence="18">
    <location>
        <begin position="482"/>
        <end position="740"/>
    </location>
</feature>
<dbReference type="PROSITE" id="PS51198">
    <property type="entry name" value="UVRD_HELICASE_ATP_BIND"/>
    <property type="match status" value="1"/>
</dbReference>
<comment type="domain">
    <text evidence="15">The N-terminal DNA-binding domain is a ssDNA-dependent ATPase and has ATP-dependent 3'-5' helicase function. This domain interacts with RecC.</text>
</comment>
<feature type="domain" description="UvrD-like helicase ATP-binding" evidence="17">
    <location>
        <begin position="1"/>
        <end position="451"/>
    </location>
</feature>
<feature type="binding site" evidence="15">
    <location>
        <position position="1072"/>
    </location>
    <ligand>
        <name>Mg(2+)</name>
        <dbReference type="ChEBI" id="CHEBI:18420"/>
    </ligand>
</feature>
<keyword evidence="9 15" id="KW-0460">Magnesium</keyword>
<dbReference type="GO" id="GO:0005829">
    <property type="term" value="C:cytosol"/>
    <property type="evidence" value="ECO:0007669"/>
    <property type="project" value="TreeGrafter"/>
</dbReference>
<dbReference type="InterPro" id="IPR011335">
    <property type="entry name" value="Restrct_endonuc-II-like"/>
</dbReference>
<dbReference type="GO" id="GO:0043138">
    <property type="term" value="F:3'-5' DNA helicase activity"/>
    <property type="evidence" value="ECO:0007669"/>
    <property type="project" value="UniProtKB-UniRule"/>
</dbReference>
<keyword evidence="8 15" id="KW-0067">ATP-binding</keyword>
<evidence type="ECO:0000256" key="2">
    <source>
        <dbReference type="ARBA" id="ARBA00022723"/>
    </source>
</evidence>
<dbReference type="EC" id="5.6.2.4" evidence="15"/>
<keyword evidence="10 15" id="KW-0238">DNA-binding</keyword>
<evidence type="ECO:0000256" key="6">
    <source>
        <dbReference type="ARBA" id="ARBA00022806"/>
    </source>
</evidence>
<dbReference type="InterPro" id="IPR011604">
    <property type="entry name" value="PDDEXK-like_dom_sf"/>
</dbReference>
<dbReference type="AlphaFoldDB" id="A0A917ZDS5"/>
<evidence type="ECO:0000256" key="12">
    <source>
        <dbReference type="ARBA" id="ARBA00023235"/>
    </source>
</evidence>
<dbReference type="GO" id="GO:0008854">
    <property type="term" value="F:exodeoxyribonuclease V activity"/>
    <property type="evidence" value="ECO:0007669"/>
    <property type="project" value="UniProtKB-EC"/>
</dbReference>
<dbReference type="SUPFAM" id="SSF52980">
    <property type="entry name" value="Restriction endonuclease-like"/>
    <property type="match status" value="1"/>
</dbReference>
<comment type="subunit">
    <text evidence="15">Heterotrimer of RecB, RecC and RecD. All subunits contribute to DNA-binding. Interacts with RecA.</text>
</comment>
<evidence type="ECO:0000256" key="15">
    <source>
        <dbReference type="HAMAP-Rule" id="MF_01485"/>
    </source>
</evidence>
<dbReference type="InterPro" id="IPR000212">
    <property type="entry name" value="DNA_helicase_UvrD/REP"/>
</dbReference>
<evidence type="ECO:0000256" key="5">
    <source>
        <dbReference type="ARBA" id="ARBA00022801"/>
    </source>
</evidence>
<dbReference type="SUPFAM" id="SSF52540">
    <property type="entry name" value="P-loop containing nucleoside triphosphate hydrolases"/>
    <property type="match status" value="1"/>
</dbReference>
<dbReference type="InterPro" id="IPR014017">
    <property type="entry name" value="DNA_helicase_UvrD-like_C"/>
</dbReference>
<comment type="cofactor">
    <cofactor evidence="15">
        <name>Mg(2+)</name>
        <dbReference type="ChEBI" id="CHEBI:18420"/>
    </cofactor>
    <text evidence="15">Binds 1 Mg(2+) ion per subunit.</text>
</comment>
<dbReference type="Gene3D" id="3.90.320.10">
    <property type="match status" value="1"/>
</dbReference>
<evidence type="ECO:0000313" key="19">
    <source>
        <dbReference type="EMBL" id="GGO81201.1"/>
    </source>
</evidence>
<dbReference type="PANTHER" id="PTHR11070:SF23">
    <property type="entry name" value="RECBCD ENZYME SUBUNIT RECB"/>
    <property type="match status" value="1"/>
</dbReference>
<dbReference type="PROSITE" id="PS51217">
    <property type="entry name" value="UVRD_HELICASE_CTER"/>
    <property type="match status" value="1"/>
</dbReference>
<keyword evidence="5 15" id="KW-0378">Hydrolase</keyword>
<dbReference type="Gene3D" id="1.10.486.10">
    <property type="entry name" value="PCRA, domain 4"/>
    <property type="match status" value="1"/>
</dbReference>
<evidence type="ECO:0000259" key="18">
    <source>
        <dbReference type="PROSITE" id="PS51217"/>
    </source>
</evidence>
<evidence type="ECO:0000256" key="3">
    <source>
        <dbReference type="ARBA" id="ARBA00022741"/>
    </source>
</evidence>
<feature type="active site" description="For nuclease activity" evidence="15">
    <location>
        <position position="1072"/>
    </location>
</feature>
<dbReference type="Gene3D" id="3.40.50.300">
    <property type="entry name" value="P-loop containing nucleotide triphosphate hydrolases"/>
    <property type="match status" value="2"/>
</dbReference>
<keyword evidence="7 15" id="KW-0269">Exonuclease</keyword>
<sequence length="1173" mass="130692">MTRAKILDAGTFPLHGMRLIEASAGTGKTFTIAALYLRLLLGHGDENSRHPRGLDVDQILVVTFTEAATEELRDRIRRRIQEARQAFVRNDTRDPLLAALLASVPDHADAARTLAAAARNMDQAAIFTIHGFCQRMLRQHAFESGSLFDTELTQDEAPLRREAMLDYWRSRIYDLPPALAEAVLRLWPEPGRLLAEVDGLLGTDGLRLEPDYAGCDLADEWQRQQQRVEAFKQAWRDCEEDLLALLQAGGLNGNSYRKASVPGWLASIDAYVASPQVMPDADLAAVLEKFTQRRLREKTKKGGVTPQHPLFDEIEQLCDSWMPLRELVLGEALREVRRRLALHKQQLRLLGFDDLLSGLGRALESSAGARLAAAIREQFPVALIDEFQDTDPLQYRIFSTLYGDRPECGLFMIGDPKQAIYAFRGADIFTYIQARRAVTDHYTLGTNWRSSSAMIGAVNRLFARHDAPFIYDQDIPFLPVEAAGKADGKPLTFGGEPVPALTLWHAPGEPVAKNDYLRCFAEACASQVVGLLNGDARIGDRALEAHDLAVLVRDRFEAAAVQQSLRRRQVASVYQSGRDSVFVTQEALDLYRILQAVQEPQQERYLRAALATGLLLQDAAALQALNDDESLWEALVAEFIDYHERWSRYGVLACVHLLLERRDLAAGLLAGPDGERRLTDLLHLAELLQEASQEVEGMPGLMRRFREQLLDPSGGGDAQQLRLESDRNRVTIITIHKSKGLEYPVVLLPFPVNHRSASRALYHDDVTTAPVFDLAGSEEAKEKAERERLAEDLRLLYVALTRSVHACYLGISDLRIGSGRASVLAKSALGYLLLAGKAADELPGVLEELSLHPGIRLCPPPADDSELSQREAPALQLEARHFPGPLMRDWRIASYTLLSSHGSSRDLQELPGLDLEVAAEATAPAQTSERSIFTFPRGARAGTFLHGLFEQLDFPAARGEPLQALIRQRLQLEGFDEDWEAVLESLVADVLDAPLTGQGLKLRDIGRDDRLIELEFMLPVAGLDAARLNRLLAQGDPLSRDAGALQFERVRGMLKGFIDLVFRAGGRYYILDYKSNHLGDDGSDYDGESLTAAMRAHRYDLQYQLYTLALHRLLRQRLPDYDYERHFGGVFYLFLRGMRADDATGRGVFQCRPQRELIEALDALFSGADGEAA</sequence>